<dbReference type="PANTHER" id="PTHR43772">
    <property type="entry name" value="ENDO-1,4-BETA-XYLANASE"/>
    <property type="match status" value="1"/>
</dbReference>
<dbReference type="GO" id="GO:0045493">
    <property type="term" value="P:xylan catabolic process"/>
    <property type="evidence" value="ECO:0007669"/>
    <property type="project" value="UniProtKB-KW"/>
</dbReference>
<keyword evidence="2" id="KW-0624">Polysaccharide degradation</keyword>
<name>A0A840UXH8_9BACT</name>
<evidence type="ECO:0000256" key="10">
    <source>
        <dbReference type="SAM" id="SignalP"/>
    </source>
</evidence>
<proteinExistence type="inferred from homology"/>
<evidence type="ECO:0000313" key="13">
    <source>
        <dbReference type="Proteomes" id="UP000557717"/>
    </source>
</evidence>
<feature type="signal peptide" evidence="10">
    <location>
        <begin position="1"/>
        <end position="25"/>
    </location>
</feature>
<evidence type="ECO:0000256" key="3">
    <source>
        <dbReference type="ARBA" id="ARBA00022801"/>
    </source>
</evidence>
<dbReference type="Pfam" id="PF04616">
    <property type="entry name" value="Glyco_hydro_43"/>
    <property type="match status" value="1"/>
</dbReference>
<comment type="similarity">
    <text evidence="1 8">Belongs to the glycosyl hydrolase 43 family.</text>
</comment>
<evidence type="ECO:0000256" key="4">
    <source>
        <dbReference type="ARBA" id="ARBA00023277"/>
    </source>
</evidence>
<dbReference type="RefSeq" id="WP_184015723.1">
    <property type="nucleotide sequence ID" value="NZ_JACHFD010000002.1"/>
</dbReference>
<keyword evidence="13" id="KW-1185">Reference proteome</keyword>
<dbReference type="CDD" id="cd08991">
    <property type="entry name" value="GH43_HoAraf43-like"/>
    <property type="match status" value="1"/>
</dbReference>
<evidence type="ECO:0000256" key="8">
    <source>
        <dbReference type="RuleBase" id="RU361187"/>
    </source>
</evidence>
<dbReference type="SUPFAM" id="SSF75005">
    <property type="entry name" value="Arabinanase/levansucrase/invertase"/>
    <property type="match status" value="1"/>
</dbReference>
<dbReference type="Pfam" id="PF06439">
    <property type="entry name" value="3keto-disac_hyd"/>
    <property type="match status" value="1"/>
</dbReference>
<dbReference type="GO" id="GO:0004553">
    <property type="term" value="F:hydrolase activity, hydrolyzing O-glycosyl compounds"/>
    <property type="evidence" value="ECO:0007669"/>
    <property type="project" value="InterPro"/>
</dbReference>
<keyword evidence="5 8" id="KW-0326">Glycosidase</keyword>
<evidence type="ECO:0000256" key="1">
    <source>
        <dbReference type="ARBA" id="ARBA00009865"/>
    </source>
</evidence>
<dbReference type="Proteomes" id="UP000557717">
    <property type="component" value="Unassembled WGS sequence"/>
</dbReference>
<keyword evidence="2" id="KW-0858">Xylan degradation</keyword>
<evidence type="ECO:0000259" key="11">
    <source>
        <dbReference type="Pfam" id="PF06439"/>
    </source>
</evidence>
<accession>A0A840UXH8</accession>
<dbReference type="Gene3D" id="2.60.120.560">
    <property type="entry name" value="Exo-inulinase, domain 1"/>
    <property type="match status" value="1"/>
</dbReference>
<evidence type="ECO:0000256" key="9">
    <source>
        <dbReference type="SAM" id="MobiDB-lite"/>
    </source>
</evidence>
<comment type="caution">
    <text evidence="12">The sequence shown here is derived from an EMBL/GenBank/DDBJ whole genome shotgun (WGS) entry which is preliminary data.</text>
</comment>
<sequence>MSTRSTQLLLSTLLGLLATQAPLFAQSRFAPANGQDLLENLQPLGGKWTAEGDVLTVDGGNGPKALFPGRQFEDFQLDLELRANGEGAQAGIVFRAQDLAEGIDAYRGDYVGITGGKDLLVWGAVDPSWRPIGTRPLAVESGTWYHLRLQVAGENVKIYLDTQPITESSWPVFDGVDPALKKGSIALRALDGSASFRHLSIQPYQAPRLPKSYTNPVQPGCADPVVFHQDGKYYAYTTYSPDFPNMPRGIRLYTSTNLVDWKDQGFALKNEDSWGDSRFWAPDLVEKDGTYFLYYAADERMCVATSDTPMGPFRQKTETPIEPNSIKIDGHVFEDDDGQRYFYYVSFADGNQIWGGKLHDDMVSVDATTLSMMVKPDQAWERHQWPVTEGPEILKHKGTYYLTYSGSHFENPEYAVGYATSNSPLGPWTKFEFNPVMKSTSYAHGTAHHCFTESPDGKETFIVYHRHHTLDETEPRALSIDRVRFVPNPNGGPDILQIHGPTSSPQPLPSGAR</sequence>
<feature type="region of interest" description="Disordered" evidence="9">
    <location>
        <begin position="490"/>
        <end position="513"/>
    </location>
</feature>
<dbReference type="InterPro" id="IPR010496">
    <property type="entry name" value="AL/BT2_dom"/>
</dbReference>
<dbReference type="InterPro" id="IPR006710">
    <property type="entry name" value="Glyco_hydro_43"/>
</dbReference>
<keyword evidence="4" id="KW-0119">Carbohydrate metabolism</keyword>
<evidence type="ECO:0000256" key="6">
    <source>
        <dbReference type="PIRSR" id="PIRSR606710-1"/>
    </source>
</evidence>
<evidence type="ECO:0000313" key="12">
    <source>
        <dbReference type="EMBL" id="MBB5350435.1"/>
    </source>
</evidence>
<feature type="chain" id="PRO_5032327202" evidence="10">
    <location>
        <begin position="26"/>
        <end position="513"/>
    </location>
</feature>
<feature type="site" description="Important for catalytic activity, responsible for pKa modulation of the active site Glu and correct orientation of both the proton donor and substrate" evidence="7">
    <location>
        <position position="329"/>
    </location>
</feature>
<evidence type="ECO:0000256" key="7">
    <source>
        <dbReference type="PIRSR" id="PIRSR606710-2"/>
    </source>
</evidence>
<dbReference type="InterPro" id="IPR023296">
    <property type="entry name" value="Glyco_hydro_beta-prop_sf"/>
</dbReference>
<feature type="active site" description="Proton acceptor" evidence="6">
    <location>
        <position position="223"/>
    </location>
</feature>
<dbReference type="PANTHER" id="PTHR43772:SF2">
    <property type="entry name" value="PUTATIVE (AFU_ORTHOLOGUE AFUA_2G04480)-RELATED"/>
    <property type="match status" value="1"/>
</dbReference>
<keyword evidence="10" id="KW-0732">Signal</keyword>
<gene>
    <name evidence="12" type="ORF">HNR46_000659</name>
</gene>
<organism evidence="12 13">
    <name type="scientific">Haloferula luteola</name>
    <dbReference type="NCBI Taxonomy" id="595692"/>
    <lineage>
        <taxon>Bacteria</taxon>
        <taxon>Pseudomonadati</taxon>
        <taxon>Verrucomicrobiota</taxon>
        <taxon>Verrucomicrobiia</taxon>
        <taxon>Verrucomicrobiales</taxon>
        <taxon>Verrucomicrobiaceae</taxon>
        <taxon>Haloferula</taxon>
    </lineage>
</organism>
<evidence type="ECO:0000256" key="2">
    <source>
        <dbReference type="ARBA" id="ARBA00022651"/>
    </source>
</evidence>
<reference evidence="12 13" key="1">
    <citation type="submission" date="2020-08" db="EMBL/GenBank/DDBJ databases">
        <title>Genomic Encyclopedia of Type Strains, Phase IV (KMG-IV): sequencing the most valuable type-strain genomes for metagenomic binning, comparative biology and taxonomic classification.</title>
        <authorList>
            <person name="Goeker M."/>
        </authorList>
    </citation>
    <scope>NUCLEOTIDE SEQUENCE [LARGE SCALE GENOMIC DNA]</scope>
    <source>
        <strain evidence="12 13">YC6886</strain>
    </source>
</reference>
<protein>
    <submittedName>
        <fullName evidence="12">GH43 family beta-xylosidase</fullName>
    </submittedName>
</protein>
<keyword evidence="3 8" id="KW-0378">Hydrolase</keyword>
<feature type="active site" description="Proton donor" evidence="6">
    <location>
        <position position="389"/>
    </location>
</feature>
<feature type="compositionally biased region" description="Pro residues" evidence="9">
    <location>
        <begin position="504"/>
        <end position="513"/>
    </location>
</feature>
<evidence type="ECO:0000256" key="5">
    <source>
        <dbReference type="ARBA" id="ARBA00023295"/>
    </source>
</evidence>
<dbReference type="EMBL" id="JACHFD010000002">
    <property type="protein sequence ID" value="MBB5350435.1"/>
    <property type="molecule type" value="Genomic_DNA"/>
</dbReference>
<feature type="domain" description="3-keto-alpha-glucoside-1,2-lyase/3-keto-2-hydroxy-glucal hydratase" evidence="11">
    <location>
        <begin position="33"/>
        <end position="201"/>
    </location>
</feature>
<dbReference type="AlphaFoldDB" id="A0A840UXH8"/>
<dbReference type="InterPro" id="IPR052176">
    <property type="entry name" value="Glycosyl_Hydrlase_43_Enz"/>
</dbReference>
<dbReference type="Gene3D" id="2.115.10.20">
    <property type="entry name" value="Glycosyl hydrolase domain, family 43"/>
    <property type="match status" value="1"/>
</dbReference>